<dbReference type="CDD" id="cd01650">
    <property type="entry name" value="RT_nLTR_like"/>
    <property type="match status" value="1"/>
</dbReference>
<dbReference type="PANTHER" id="PTHR46890:SF48">
    <property type="entry name" value="RNA-DIRECTED DNA POLYMERASE"/>
    <property type="match status" value="1"/>
</dbReference>
<dbReference type="AlphaFoldDB" id="A0A8J5YRH1"/>
<dbReference type="EMBL" id="JAHUZN010000009">
    <property type="protein sequence ID" value="KAG8483541.1"/>
    <property type="molecule type" value="Genomic_DNA"/>
</dbReference>
<dbReference type="InterPro" id="IPR052343">
    <property type="entry name" value="Retrotransposon-Effector_Assoc"/>
</dbReference>
<dbReference type="InterPro" id="IPR036691">
    <property type="entry name" value="Endo/exonu/phosph_ase_sf"/>
</dbReference>
<comment type="caution">
    <text evidence="2">The sequence shown here is derived from an EMBL/GenBank/DDBJ whole genome shotgun (WGS) entry which is preliminary data.</text>
</comment>
<dbReference type="Proteomes" id="UP000701853">
    <property type="component" value="Chromosome 9"/>
</dbReference>
<protein>
    <recommendedName>
        <fullName evidence="1">Reverse transcriptase domain-containing protein</fullName>
    </recommendedName>
</protein>
<accession>A0A8J5YRH1</accession>
<dbReference type="InterPro" id="IPR000477">
    <property type="entry name" value="RT_dom"/>
</dbReference>
<name>A0A8J5YRH1_9ROSI</name>
<reference evidence="2 3" key="1">
    <citation type="journal article" date="2021" name="bioRxiv">
        <title>The Gossypium anomalum genome as a resource for cotton improvement and evolutionary analysis of hybrid incompatibility.</title>
        <authorList>
            <person name="Grover C.E."/>
            <person name="Yuan D."/>
            <person name="Arick M.A."/>
            <person name="Miller E.R."/>
            <person name="Hu G."/>
            <person name="Peterson D.G."/>
            <person name="Wendel J.F."/>
            <person name="Udall J.A."/>
        </authorList>
    </citation>
    <scope>NUCLEOTIDE SEQUENCE [LARGE SCALE GENOMIC DNA]</scope>
    <source>
        <strain evidence="2">JFW-Udall</strain>
        <tissue evidence="2">Leaf</tissue>
    </source>
</reference>
<evidence type="ECO:0000313" key="2">
    <source>
        <dbReference type="EMBL" id="KAG8483541.1"/>
    </source>
</evidence>
<dbReference type="PANTHER" id="PTHR46890">
    <property type="entry name" value="NON-LTR RETROLELEMENT REVERSE TRANSCRIPTASE-LIKE PROTEIN-RELATED"/>
    <property type="match status" value="1"/>
</dbReference>
<sequence length="470" mass="54624">MLQSHPKFVLAKVNDSSCQHPLLVSFVYGSPNSQKRKHLWEALQSSIHLDRSPWVTIADFNAILARSEKKRGRVLGKMCPFICNFMDSAQLYGLSFQGLQFTWQSGGIIERLDRARCNTAWNTNFLNSMVTHLPRLKLDHMPLKLFLFPDTHSLQGRPFRFLAGWIEHPLFSDFVKENWKMSASMSSIHSKFTDQVKIWNKEDYGHIFTSKKFLSYKLEHIDIERDRTNSKFLKQVKMDTREELDNVLHHEEILRRQKVHSSILNRQVSDEEIKGTLFDMAPLKALGSDGFHALFYQFQWDHVGISNAVDFSQLRPISLCFVLYNLAMKIIANLFKVVFSRLFAPEQVGFVAGQNITDNIIIAQEVIHSVRGTQKNKKWMAIKIDLEKAFDRVRWDFIEVPLQTATRGVRQECPLSPYLFIIYMKWLDHSIRKAINMGNWSPIRLSRGSPPLSHLFFVDDLILFGYADEN</sequence>
<dbReference type="Gene3D" id="3.60.10.10">
    <property type="entry name" value="Endonuclease/exonuclease/phosphatase"/>
    <property type="match status" value="1"/>
</dbReference>
<evidence type="ECO:0000259" key="1">
    <source>
        <dbReference type="Pfam" id="PF00078"/>
    </source>
</evidence>
<keyword evidence="3" id="KW-1185">Reference proteome</keyword>
<proteinExistence type="predicted"/>
<gene>
    <name evidence="2" type="ORF">CXB51_023295</name>
</gene>
<organism evidence="2 3">
    <name type="scientific">Gossypium anomalum</name>
    <dbReference type="NCBI Taxonomy" id="47600"/>
    <lineage>
        <taxon>Eukaryota</taxon>
        <taxon>Viridiplantae</taxon>
        <taxon>Streptophyta</taxon>
        <taxon>Embryophyta</taxon>
        <taxon>Tracheophyta</taxon>
        <taxon>Spermatophyta</taxon>
        <taxon>Magnoliopsida</taxon>
        <taxon>eudicotyledons</taxon>
        <taxon>Gunneridae</taxon>
        <taxon>Pentapetalae</taxon>
        <taxon>rosids</taxon>
        <taxon>malvids</taxon>
        <taxon>Malvales</taxon>
        <taxon>Malvaceae</taxon>
        <taxon>Malvoideae</taxon>
        <taxon>Gossypium</taxon>
    </lineage>
</organism>
<dbReference type="SUPFAM" id="SSF56219">
    <property type="entry name" value="DNase I-like"/>
    <property type="match status" value="1"/>
</dbReference>
<evidence type="ECO:0000313" key="3">
    <source>
        <dbReference type="Proteomes" id="UP000701853"/>
    </source>
</evidence>
<dbReference type="Pfam" id="PF00078">
    <property type="entry name" value="RVT_1"/>
    <property type="match status" value="1"/>
</dbReference>
<dbReference type="OrthoDB" id="1002624at2759"/>
<feature type="domain" description="Reverse transcriptase" evidence="1">
    <location>
        <begin position="312"/>
        <end position="465"/>
    </location>
</feature>